<comment type="caution">
    <text evidence="29">The sequence shown here is derived from an EMBL/GenBank/DDBJ whole genome shotgun (WGS) entry which is preliminary data.</text>
</comment>
<evidence type="ECO:0000256" key="5">
    <source>
        <dbReference type="ARBA" id="ARBA00022475"/>
    </source>
</evidence>
<keyword evidence="17" id="KW-0472">Membrane</keyword>
<dbReference type="GO" id="GO:0006508">
    <property type="term" value="P:proteolysis"/>
    <property type="evidence" value="ECO:0007669"/>
    <property type="project" value="UniProtKB-KW"/>
</dbReference>
<keyword evidence="15" id="KW-1133">Transmembrane helix</keyword>
<dbReference type="Proteomes" id="UP000812440">
    <property type="component" value="Chromosome 3"/>
</dbReference>
<dbReference type="InterPro" id="IPR042097">
    <property type="entry name" value="Aminopeptidase_N-like_N_sf"/>
</dbReference>
<feature type="compositionally biased region" description="Low complexity" evidence="25">
    <location>
        <begin position="40"/>
        <end position="74"/>
    </location>
</feature>
<evidence type="ECO:0000256" key="10">
    <source>
        <dbReference type="ARBA" id="ARBA00022723"/>
    </source>
</evidence>
<dbReference type="PRINTS" id="PR00756">
    <property type="entry name" value="ALADIPTASE"/>
</dbReference>
<dbReference type="InterPro" id="IPR024571">
    <property type="entry name" value="ERAP1-like_C_dom"/>
</dbReference>
<evidence type="ECO:0000259" key="26">
    <source>
        <dbReference type="Pfam" id="PF01433"/>
    </source>
</evidence>
<keyword evidence="7" id="KW-0037">Angiogenesis</keyword>
<evidence type="ECO:0000256" key="22">
    <source>
        <dbReference type="PIRSR" id="PIRSR634016-3"/>
    </source>
</evidence>
<dbReference type="FunFam" id="1.10.390.10:FF:000016">
    <property type="entry name" value="Glutamyl aminopeptidase"/>
    <property type="match status" value="1"/>
</dbReference>
<organism evidence="29 30">
    <name type="scientific">Hymenochirus boettgeri</name>
    <name type="common">Congo dwarf clawed frog</name>
    <dbReference type="NCBI Taxonomy" id="247094"/>
    <lineage>
        <taxon>Eukaryota</taxon>
        <taxon>Metazoa</taxon>
        <taxon>Chordata</taxon>
        <taxon>Craniata</taxon>
        <taxon>Vertebrata</taxon>
        <taxon>Euteleostomi</taxon>
        <taxon>Amphibia</taxon>
        <taxon>Batrachia</taxon>
        <taxon>Anura</taxon>
        <taxon>Pipoidea</taxon>
        <taxon>Pipidae</taxon>
        <taxon>Pipinae</taxon>
        <taxon>Hymenochirus</taxon>
    </lineage>
</organism>
<evidence type="ECO:0000259" key="28">
    <source>
        <dbReference type="Pfam" id="PF17900"/>
    </source>
</evidence>
<comment type="subcellular location">
    <subcellularLocation>
        <location evidence="2">Cell membrane</location>
        <topology evidence="2">Single-pass type II membrane protein</topology>
    </subcellularLocation>
</comment>
<evidence type="ECO:0000256" key="25">
    <source>
        <dbReference type="SAM" id="MobiDB-lite"/>
    </source>
</evidence>
<feature type="region of interest" description="Disordered" evidence="25">
    <location>
        <begin position="40"/>
        <end position="76"/>
    </location>
</feature>
<evidence type="ECO:0000256" key="16">
    <source>
        <dbReference type="ARBA" id="ARBA00023049"/>
    </source>
</evidence>
<dbReference type="EMBL" id="JAACNH010000006">
    <property type="protein sequence ID" value="KAG8440629.1"/>
    <property type="molecule type" value="Genomic_DNA"/>
</dbReference>
<feature type="domain" description="ERAP1-like C-terminal" evidence="27">
    <location>
        <begin position="628"/>
        <end position="953"/>
    </location>
</feature>
<dbReference type="InterPro" id="IPR045357">
    <property type="entry name" value="Aminopeptidase_N-like_N"/>
</dbReference>
<sequence length="977" mass="110706">MAKGFYVSKIVAAVAILFSVAAVATIIALAVVYSEEKAKNNNNSEVTTTSTSASTGTSTATPAPSVPSASSPPSDNLWDKYRLPKNVKPVHYDVELQPHLEKNTAGLYIFNGKTTAFFVCSEPTNLILIHSNKLNHTLFNKEFHAILRDDALKEVQLTKTFLQKTTQFLVVQVNSMLQPNKQYSLYTEFVGELADDLAGFYRSEYVEGTETKIIATTQMQAADARKAFPCFDEPAMKATFNITLKYKPPYGAMSNMPAIRNTTVEEGGQQWIVTAFDKTPKMSTYLVAFIVSEFVSIGSPGNNSATGVQIWGRKKAILEEKQGDYALKVTKPILDFFETYYRTPYPLPKSDQVALPDFSAGAMENWGLVTYRETALLFEPDVSSIGNKERVVTVIAHELAHQWFGNLVTIKWWNDLWLNEGFASYVEYLGANKAEEDWNIKDLIVLNDVHRVMAVDALASSHPLTSNEDEVNSPAQISELFDSIAYSKGASVIRMLSEFLTEPLFVEGLASYLKSFEYNNTVYSDLWQHLQLAVDNQTSVSLPLKIQQIMDRWVLQMGFPVVKIDTTTGTITQKHFLLDPKSNVTRPSQFNYEWIVPITYQTATTQSIYWLQTKEGTVNEFKITGGNWLLANINVTGYYRVNYDDNNWDRLLNQLNTFHTAIPVINRAQIIDDAFNLARAQEINTTRALDTTKFLSNDTEYMPWQAALSSLSFFTQMFDRTDVYGPMKKYMKKQIEPVFYYFQNVTSNFTVRPASLTDQYGEINTLSTACSYGIEDCGKLALEQFGKWMQNDSKNEIHPNLRSTIYCTAIANGGETEWEFAWEKFKQTDNAQEAEKLRSALACSKEPWILNRLLEYSLDSSKIRRQDTISTISSVSGSSIGQSLTWDFVRSRWSQLYEMFGKSSFSFGNLIERVTRRFSTDFELQQLKQFKADNQNTGFGTAERALEQAIEKTLANIKWVNENKQAIKIWFEDSLKP</sequence>
<dbReference type="GO" id="GO:0016285">
    <property type="term" value="F:alanyl aminopeptidase activity"/>
    <property type="evidence" value="ECO:0007669"/>
    <property type="project" value="UniProtKB-EC"/>
</dbReference>
<keyword evidence="13 22" id="KW-0862">Zinc</keyword>
<proteinExistence type="inferred from homology"/>
<keyword evidence="5" id="KW-1003">Cell membrane</keyword>
<evidence type="ECO:0000256" key="17">
    <source>
        <dbReference type="ARBA" id="ARBA00023136"/>
    </source>
</evidence>
<keyword evidence="11" id="KW-0221">Differentiation</keyword>
<dbReference type="PANTHER" id="PTHR11533:SF172">
    <property type="entry name" value="AMINOPEPTIDASE N"/>
    <property type="match status" value="1"/>
</dbReference>
<evidence type="ECO:0000256" key="2">
    <source>
        <dbReference type="ARBA" id="ARBA00004401"/>
    </source>
</evidence>
<dbReference type="GO" id="GO:0001525">
    <property type="term" value="P:angiogenesis"/>
    <property type="evidence" value="ECO:0007669"/>
    <property type="project" value="UniProtKB-KW"/>
</dbReference>
<reference evidence="29" key="1">
    <citation type="thesis" date="2020" institute="ProQuest LLC" country="789 East Eisenhower Parkway, Ann Arbor, MI, USA">
        <title>Comparative Genomics and Chromosome Evolution.</title>
        <authorList>
            <person name="Mudd A.B."/>
        </authorList>
    </citation>
    <scope>NUCLEOTIDE SEQUENCE</scope>
    <source>
        <strain evidence="29">Female2</strain>
        <tissue evidence="29">Blood</tissue>
    </source>
</reference>
<feature type="domain" description="Aminopeptidase N-like N-terminal" evidence="28">
    <location>
        <begin position="88"/>
        <end position="286"/>
    </location>
</feature>
<dbReference type="OrthoDB" id="510539at2759"/>
<feature type="active site" description="Proton acceptor" evidence="21">
    <location>
        <position position="398"/>
    </location>
</feature>
<keyword evidence="10 22" id="KW-0479">Metal-binding</keyword>
<keyword evidence="8 24" id="KW-0645">Protease</keyword>
<feature type="binding site" evidence="22">
    <location>
        <position position="401"/>
    </location>
    <ligand>
        <name>Zn(2+)</name>
        <dbReference type="ChEBI" id="CHEBI:29105"/>
        <note>catalytic</note>
    </ligand>
</feature>
<evidence type="ECO:0000256" key="11">
    <source>
        <dbReference type="ARBA" id="ARBA00022782"/>
    </source>
</evidence>
<evidence type="ECO:0000259" key="27">
    <source>
        <dbReference type="Pfam" id="PF11838"/>
    </source>
</evidence>
<name>A0A8T2J5Y2_9PIPI</name>
<dbReference type="AlphaFoldDB" id="A0A8T2J5Y2"/>
<dbReference type="GO" id="GO:0008270">
    <property type="term" value="F:zinc ion binding"/>
    <property type="evidence" value="ECO:0007669"/>
    <property type="project" value="UniProtKB-UniRule"/>
</dbReference>
<evidence type="ECO:0000256" key="14">
    <source>
        <dbReference type="ARBA" id="ARBA00022968"/>
    </source>
</evidence>
<dbReference type="GO" id="GO:0005886">
    <property type="term" value="C:plasma membrane"/>
    <property type="evidence" value="ECO:0007669"/>
    <property type="project" value="UniProtKB-SubCell"/>
</dbReference>
<evidence type="ECO:0000256" key="9">
    <source>
        <dbReference type="ARBA" id="ARBA00022692"/>
    </source>
</evidence>
<evidence type="ECO:0000313" key="30">
    <source>
        <dbReference type="Proteomes" id="UP000812440"/>
    </source>
</evidence>
<comment type="cofactor">
    <cofactor evidence="22 24">
        <name>Zn(2+)</name>
        <dbReference type="ChEBI" id="CHEBI:29105"/>
    </cofactor>
    <text evidence="22 24">Binds 1 zinc ion per subunit.</text>
</comment>
<dbReference type="GO" id="GO:0005737">
    <property type="term" value="C:cytoplasm"/>
    <property type="evidence" value="ECO:0007669"/>
    <property type="project" value="TreeGrafter"/>
</dbReference>
<dbReference type="GO" id="GO:0005615">
    <property type="term" value="C:extracellular space"/>
    <property type="evidence" value="ECO:0007669"/>
    <property type="project" value="TreeGrafter"/>
</dbReference>
<gene>
    <name evidence="29" type="ORF">GDO86_006396</name>
</gene>
<dbReference type="FunFam" id="1.25.50.20:FF:000012">
    <property type="entry name" value="Aminopeptidase N"/>
    <property type="match status" value="1"/>
</dbReference>
<dbReference type="Pfam" id="PF01433">
    <property type="entry name" value="Peptidase_M1"/>
    <property type="match status" value="1"/>
</dbReference>
<dbReference type="InterPro" id="IPR027268">
    <property type="entry name" value="Peptidase_M4/M1_CTD_sf"/>
</dbReference>
<accession>A0A8T2J5Y2</accession>
<evidence type="ECO:0000256" key="7">
    <source>
        <dbReference type="ARBA" id="ARBA00022657"/>
    </source>
</evidence>
<keyword evidence="14" id="KW-0735">Signal-anchor</keyword>
<dbReference type="Pfam" id="PF17900">
    <property type="entry name" value="Peptidase_M1_N"/>
    <property type="match status" value="1"/>
</dbReference>
<protein>
    <recommendedName>
        <fullName evidence="24">Aminopeptidase</fullName>
        <ecNumber evidence="24">3.4.11.-</ecNumber>
    </recommendedName>
</protein>
<keyword evidence="6" id="KW-0765">Sulfation</keyword>
<feature type="binding site" evidence="22">
    <location>
        <position position="397"/>
    </location>
    <ligand>
        <name>Zn(2+)</name>
        <dbReference type="ChEBI" id="CHEBI:29105"/>
        <note>catalytic</note>
    </ligand>
</feature>
<dbReference type="Gene3D" id="2.60.40.1910">
    <property type="match status" value="1"/>
</dbReference>
<dbReference type="SUPFAM" id="SSF63737">
    <property type="entry name" value="Leukotriene A4 hydrolase N-terminal domain"/>
    <property type="match status" value="1"/>
</dbReference>
<evidence type="ECO:0000256" key="1">
    <source>
        <dbReference type="ARBA" id="ARBA00000098"/>
    </source>
</evidence>
<dbReference type="GO" id="GO:0043171">
    <property type="term" value="P:peptide catabolic process"/>
    <property type="evidence" value="ECO:0007669"/>
    <property type="project" value="TreeGrafter"/>
</dbReference>
<evidence type="ECO:0000256" key="24">
    <source>
        <dbReference type="RuleBase" id="RU364040"/>
    </source>
</evidence>
<dbReference type="InterPro" id="IPR001930">
    <property type="entry name" value="Peptidase_M1"/>
</dbReference>
<dbReference type="FunFam" id="2.60.40.1730:FF:000012">
    <property type="entry name" value="Aminopeptidase N"/>
    <property type="match status" value="1"/>
</dbReference>
<keyword evidence="12 24" id="KW-0378">Hydrolase</keyword>
<evidence type="ECO:0000256" key="21">
    <source>
        <dbReference type="PIRSR" id="PIRSR634016-1"/>
    </source>
</evidence>
<evidence type="ECO:0000256" key="23">
    <source>
        <dbReference type="PIRSR" id="PIRSR634016-4"/>
    </source>
</evidence>
<evidence type="ECO:0000256" key="6">
    <source>
        <dbReference type="ARBA" id="ARBA00022641"/>
    </source>
</evidence>
<dbReference type="GO" id="GO:0070006">
    <property type="term" value="F:metalloaminopeptidase activity"/>
    <property type="evidence" value="ECO:0007669"/>
    <property type="project" value="TreeGrafter"/>
</dbReference>
<dbReference type="CDD" id="cd09601">
    <property type="entry name" value="M1_APN-Q_like"/>
    <property type="match status" value="1"/>
</dbReference>
<evidence type="ECO:0000313" key="29">
    <source>
        <dbReference type="EMBL" id="KAG8440629.1"/>
    </source>
</evidence>
<evidence type="ECO:0000256" key="8">
    <source>
        <dbReference type="ARBA" id="ARBA00022670"/>
    </source>
</evidence>
<dbReference type="Pfam" id="PF11838">
    <property type="entry name" value="ERAP1_C"/>
    <property type="match status" value="1"/>
</dbReference>
<evidence type="ECO:0000256" key="4">
    <source>
        <dbReference type="ARBA" id="ARBA00022438"/>
    </source>
</evidence>
<evidence type="ECO:0000256" key="12">
    <source>
        <dbReference type="ARBA" id="ARBA00022801"/>
    </source>
</evidence>
<evidence type="ECO:0000256" key="13">
    <source>
        <dbReference type="ARBA" id="ARBA00022833"/>
    </source>
</evidence>
<dbReference type="Gene3D" id="2.60.40.1730">
    <property type="entry name" value="tricorn interacting facor f3 domain"/>
    <property type="match status" value="1"/>
</dbReference>
<evidence type="ECO:0000256" key="20">
    <source>
        <dbReference type="ARBA" id="ARBA00047171"/>
    </source>
</evidence>
<keyword evidence="30" id="KW-1185">Reference proteome</keyword>
<keyword evidence="4 24" id="KW-0031">Aminopeptidase</keyword>
<comment type="catalytic activity">
    <reaction evidence="1">
        <text>Release of an N-terminal amino acid, Xaa-|-Yaa- from a peptide, amide or arylamide. Xaa is preferably Ala, but may be most amino acids including Pro (slow action). When a terminal hydrophobic residue is followed by a prolyl residue, the two may be released as an intact Xaa-Pro dipeptide.</text>
        <dbReference type="EC" id="3.4.11.2"/>
    </reaction>
</comment>
<dbReference type="FunFam" id="2.60.40.1910:FF:000005">
    <property type="entry name" value="Aminopeptidase"/>
    <property type="match status" value="1"/>
</dbReference>
<dbReference type="InterPro" id="IPR050344">
    <property type="entry name" value="Peptidase_M1_aminopeptidases"/>
</dbReference>
<dbReference type="EC" id="3.4.11.-" evidence="24"/>
<evidence type="ECO:0000256" key="19">
    <source>
        <dbReference type="ARBA" id="ARBA00023180"/>
    </source>
</evidence>
<dbReference type="InterPro" id="IPR034016">
    <property type="entry name" value="M1_APN-typ"/>
</dbReference>
<dbReference type="InterPro" id="IPR014782">
    <property type="entry name" value="Peptidase_M1_dom"/>
</dbReference>
<comment type="subunit">
    <text evidence="20">Homodimer. Interacts with SLC6A19.</text>
</comment>
<keyword evidence="18" id="KW-1015">Disulfide bond</keyword>
<dbReference type="SUPFAM" id="SSF55486">
    <property type="entry name" value="Metalloproteases ('zincins'), catalytic domain"/>
    <property type="match status" value="1"/>
</dbReference>
<feature type="domain" description="Peptidase M1 membrane alanine aminopeptidase" evidence="26">
    <location>
        <begin position="325"/>
        <end position="553"/>
    </location>
</feature>
<dbReference type="Gene3D" id="1.25.50.20">
    <property type="match status" value="1"/>
</dbReference>
<feature type="binding site" evidence="22">
    <location>
        <position position="420"/>
    </location>
    <ligand>
        <name>Zn(2+)</name>
        <dbReference type="ChEBI" id="CHEBI:29105"/>
        <note>catalytic</note>
    </ligand>
</feature>
<dbReference type="GO" id="GO:0042277">
    <property type="term" value="F:peptide binding"/>
    <property type="evidence" value="ECO:0007669"/>
    <property type="project" value="TreeGrafter"/>
</dbReference>
<evidence type="ECO:0000256" key="3">
    <source>
        <dbReference type="ARBA" id="ARBA00010136"/>
    </source>
</evidence>
<evidence type="ECO:0000256" key="15">
    <source>
        <dbReference type="ARBA" id="ARBA00022989"/>
    </source>
</evidence>
<keyword evidence="16 24" id="KW-0482">Metalloprotease</keyword>
<keyword evidence="9" id="KW-0812">Transmembrane</keyword>
<comment type="similarity">
    <text evidence="3 24">Belongs to the peptidase M1 family.</text>
</comment>
<keyword evidence="19" id="KW-0325">Glycoprotein</keyword>
<feature type="site" description="Transition state stabilizer" evidence="23">
    <location>
        <position position="486"/>
    </location>
</feature>
<evidence type="ECO:0000256" key="18">
    <source>
        <dbReference type="ARBA" id="ARBA00023157"/>
    </source>
</evidence>
<dbReference type="GO" id="GO:0030154">
    <property type="term" value="P:cell differentiation"/>
    <property type="evidence" value="ECO:0007669"/>
    <property type="project" value="UniProtKB-KW"/>
</dbReference>
<dbReference type="PANTHER" id="PTHR11533">
    <property type="entry name" value="PROTEASE M1 ZINC METALLOPROTEASE"/>
    <property type="match status" value="1"/>
</dbReference>
<dbReference type="Gene3D" id="1.10.390.10">
    <property type="entry name" value="Neutral Protease Domain 2"/>
    <property type="match status" value="1"/>
</dbReference>